<organism evidence="1 2">
    <name type="scientific">Hafnia alvei</name>
    <dbReference type="NCBI Taxonomy" id="569"/>
    <lineage>
        <taxon>Bacteria</taxon>
        <taxon>Pseudomonadati</taxon>
        <taxon>Pseudomonadota</taxon>
        <taxon>Gammaproteobacteria</taxon>
        <taxon>Enterobacterales</taxon>
        <taxon>Hafniaceae</taxon>
        <taxon>Hafnia</taxon>
    </lineage>
</organism>
<name>A0A1C6Z235_HAFAL</name>
<evidence type="ECO:0000313" key="1">
    <source>
        <dbReference type="EMBL" id="SCM53029.1"/>
    </source>
</evidence>
<dbReference type="EMBL" id="FMIQ01000047">
    <property type="protein sequence ID" value="SCM53029.1"/>
    <property type="molecule type" value="Genomic_DNA"/>
</dbReference>
<dbReference type="Proteomes" id="UP000094844">
    <property type="component" value="Unassembled WGS sequence"/>
</dbReference>
<dbReference type="AlphaFoldDB" id="A0A1C6Z235"/>
<evidence type="ECO:0000313" key="2">
    <source>
        <dbReference type="Proteomes" id="UP000094844"/>
    </source>
</evidence>
<dbReference type="RefSeq" id="WP_247650260.1">
    <property type="nucleotide sequence ID" value="NZ_FMIQ01000047.1"/>
</dbReference>
<sequence>MSKIYKLRSDVEGFCSFIENYPQGQESIIGLAMDQDWRFFDDSYVPITLELRRNGTGKKNFKFDISSALPPFL</sequence>
<protein>
    <submittedName>
        <fullName evidence="1">Uncharacterized protein</fullName>
    </submittedName>
</protein>
<reference evidence="1 2" key="1">
    <citation type="submission" date="2016-09" db="EMBL/GenBank/DDBJ databases">
        <authorList>
            <person name="Capua I."/>
            <person name="De Benedictis P."/>
            <person name="Joannis T."/>
            <person name="Lombin L.H."/>
            <person name="Cattoli G."/>
        </authorList>
    </citation>
    <scope>NUCLEOTIDE SEQUENCE [LARGE SCALE GENOMIC DNA]</scope>
    <source>
        <strain evidence="1 2">GB001</strain>
    </source>
</reference>
<accession>A0A1C6Z235</accession>
<proteinExistence type="predicted"/>
<gene>
    <name evidence="1" type="ORF">BN1044_02517</name>
</gene>